<sequence length="164" mass="18483">MLSLKIATEKEAIQLLNDLNIDYQRVDHPAIWTMNDPNAPKGLPEVKNLLLKQKKSEQFYLYLTDNAKVNFKHLANQLGIAHSRLTFASEAELEELLGVVSGVVTPLALMHDTEHKIQVLLNHRLKALPLISAHPNVNTATILLRWADLLKVLGRLGYRPVVIE</sequence>
<protein>
    <submittedName>
        <fullName evidence="4">YbaK/EbsC family protein</fullName>
    </submittedName>
</protein>
<dbReference type="InterPro" id="IPR036754">
    <property type="entry name" value="YbaK/aa-tRNA-synt-asso_dom_sf"/>
</dbReference>
<evidence type="ECO:0000256" key="1">
    <source>
        <dbReference type="ARBA" id="ARBA00010201"/>
    </source>
</evidence>
<evidence type="ECO:0000313" key="5">
    <source>
        <dbReference type="Proteomes" id="UP001597156"/>
    </source>
</evidence>
<dbReference type="SUPFAM" id="SSF55826">
    <property type="entry name" value="YbaK/ProRS associated domain"/>
    <property type="match status" value="1"/>
</dbReference>
<evidence type="ECO:0000256" key="2">
    <source>
        <dbReference type="ARBA" id="ARBA00022917"/>
    </source>
</evidence>
<evidence type="ECO:0000259" key="3">
    <source>
        <dbReference type="Pfam" id="PF04073"/>
    </source>
</evidence>
<dbReference type="PANTHER" id="PTHR31423:SF3">
    <property type="entry name" value="PROLYL-TRNA SYNTHETASE ASSOCIATED DOMAIN-CONTAINING PROTEIN 1-RELATED"/>
    <property type="match status" value="1"/>
</dbReference>
<gene>
    <name evidence="4" type="ORF">ACFQ22_10355</name>
</gene>
<keyword evidence="5" id="KW-1185">Reference proteome</keyword>
<evidence type="ECO:0000313" key="4">
    <source>
        <dbReference type="EMBL" id="MFD1125750.1"/>
    </source>
</evidence>
<accession>A0ABW3PNF1</accession>
<dbReference type="EMBL" id="JBHTLH010000037">
    <property type="protein sequence ID" value="MFD1125750.1"/>
    <property type="molecule type" value="Genomic_DNA"/>
</dbReference>
<dbReference type="InterPro" id="IPR040285">
    <property type="entry name" value="ProX/PRXD1"/>
</dbReference>
<dbReference type="InterPro" id="IPR007214">
    <property type="entry name" value="YbaK/aa-tRNA-synth-assoc-dom"/>
</dbReference>
<dbReference type="PANTHER" id="PTHR31423">
    <property type="entry name" value="YBAK DOMAIN-CONTAINING PROTEIN"/>
    <property type="match status" value="1"/>
</dbReference>
<proteinExistence type="inferred from homology"/>
<organism evidence="4 5">
    <name type="scientific">Lentilactobacillus raoultii</name>
    <dbReference type="NCBI Taxonomy" id="1987503"/>
    <lineage>
        <taxon>Bacteria</taxon>
        <taxon>Bacillati</taxon>
        <taxon>Bacillota</taxon>
        <taxon>Bacilli</taxon>
        <taxon>Lactobacillales</taxon>
        <taxon>Lactobacillaceae</taxon>
        <taxon>Lentilactobacillus</taxon>
    </lineage>
</organism>
<keyword evidence="2" id="KW-0648">Protein biosynthesis</keyword>
<dbReference type="RefSeq" id="WP_306419359.1">
    <property type="nucleotide sequence ID" value="NZ_JBHTLH010000037.1"/>
</dbReference>
<comment type="similarity">
    <text evidence="1">Belongs to the PRORSD1 family.</text>
</comment>
<reference evidence="5" key="1">
    <citation type="journal article" date="2019" name="Int. J. Syst. Evol. Microbiol.">
        <title>The Global Catalogue of Microorganisms (GCM) 10K type strain sequencing project: providing services to taxonomists for standard genome sequencing and annotation.</title>
        <authorList>
            <consortium name="The Broad Institute Genomics Platform"/>
            <consortium name="The Broad Institute Genome Sequencing Center for Infectious Disease"/>
            <person name="Wu L."/>
            <person name="Ma J."/>
        </authorList>
    </citation>
    <scope>NUCLEOTIDE SEQUENCE [LARGE SCALE GENOMIC DNA]</scope>
    <source>
        <strain evidence="5">CCUG 71848</strain>
    </source>
</reference>
<comment type="caution">
    <text evidence="4">The sequence shown here is derived from an EMBL/GenBank/DDBJ whole genome shotgun (WGS) entry which is preliminary data.</text>
</comment>
<dbReference type="Proteomes" id="UP001597156">
    <property type="component" value="Unassembled WGS sequence"/>
</dbReference>
<feature type="domain" description="YbaK/aminoacyl-tRNA synthetase-associated" evidence="3">
    <location>
        <begin position="46"/>
        <end position="151"/>
    </location>
</feature>
<name>A0ABW3PNF1_9LACO</name>
<dbReference type="Gene3D" id="3.90.960.10">
    <property type="entry name" value="YbaK/aminoacyl-tRNA synthetase-associated domain"/>
    <property type="match status" value="1"/>
</dbReference>
<dbReference type="Pfam" id="PF04073">
    <property type="entry name" value="tRNA_edit"/>
    <property type="match status" value="1"/>
</dbReference>